<dbReference type="SUPFAM" id="SSF51905">
    <property type="entry name" value="FAD/NAD(P)-binding domain"/>
    <property type="match status" value="1"/>
</dbReference>
<evidence type="ECO:0000313" key="5">
    <source>
        <dbReference type="Proteomes" id="UP001217485"/>
    </source>
</evidence>
<dbReference type="PRINTS" id="PR00420">
    <property type="entry name" value="RNGMNOXGNASE"/>
</dbReference>
<name>A0ABT5BRB4_9BACT</name>
<evidence type="ECO:0000259" key="3">
    <source>
        <dbReference type="Pfam" id="PF01593"/>
    </source>
</evidence>
<dbReference type="Gene3D" id="3.50.50.60">
    <property type="entry name" value="FAD/NAD(P)-binding domain"/>
    <property type="match status" value="2"/>
</dbReference>
<protein>
    <submittedName>
        <fullName evidence="4">NAD(P)-binding protein</fullName>
    </submittedName>
</protein>
<accession>A0ABT5BRB4</accession>
<dbReference type="InterPro" id="IPR002937">
    <property type="entry name" value="Amino_oxidase"/>
</dbReference>
<dbReference type="RefSeq" id="WP_272093410.1">
    <property type="nucleotide sequence ID" value="NZ_JAQNDK010000001.1"/>
</dbReference>
<feature type="domain" description="Amine oxidase" evidence="3">
    <location>
        <begin position="19"/>
        <end position="234"/>
    </location>
</feature>
<keyword evidence="2" id="KW-0812">Transmembrane</keyword>
<keyword evidence="5" id="KW-1185">Reference proteome</keyword>
<dbReference type="Proteomes" id="UP001217485">
    <property type="component" value="Unassembled WGS sequence"/>
</dbReference>
<comment type="caution">
    <text evidence="4">The sequence shown here is derived from an EMBL/GenBank/DDBJ whole genome shotgun (WGS) entry which is preliminary data.</text>
</comment>
<feature type="region of interest" description="Disordered" evidence="1">
    <location>
        <begin position="391"/>
        <end position="470"/>
    </location>
</feature>
<proteinExistence type="predicted"/>
<feature type="compositionally biased region" description="Pro residues" evidence="1">
    <location>
        <begin position="460"/>
        <end position="470"/>
    </location>
</feature>
<feature type="compositionally biased region" description="Basic residues" evidence="1">
    <location>
        <begin position="422"/>
        <end position="437"/>
    </location>
</feature>
<dbReference type="Pfam" id="PF01593">
    <property type="entry name" value="Amino_oxidase"/>
    <property type="match status" value="1"/>
</dbReference>
<organism evidence="4 5">
    <name type="scientific">Sorangium atrum</name>
    <dbReference type="NCBI Taxonomy" id="2995308"/>
    <lineage>
        <taxon>Bacteria</taxon>
        <taxon>Pseudomonadati</taxon>
        <taxon>Myxococcota</taxon>
        <taxon>Polyangia</taxon>
        <taxon>Polyangiales</taxon>
        <taxon>Polyangiaceae</taxon>
        <taxon>Sorangium</taxon>
    </lineage>
</organism>
<dbReference type="PANTHER" id="PTHR21197:SF0">
    <property type="entry name" value="UDP-GALACTOPYRANOSE MUTASE"/>
    <property type="match status" value="1"/>
</dbReference>
<keyword evidence="2" id="KW-0472">Membrane</keyword>
<gene>
    <name evidence="4" type="ORF">POL72_02700</name>
</gene>
<sequence length="470" mass="50018">MSLRPDDAGPERLVVGAGISGLYAALLLARAGRRVRLLERAARAGGLAGAETFRGLPCDLGSHRLHPAALDQPLFREVHARSPFLSRPRRGVLVLGERHVPYPPSAPSMLRALGLRAGAAMGLGFVAQRGRRAAFARWEHDRARAGDDVGFERFVRDRVGAAAYASFYRPYAEKVWGIPPSELSQTVAKKRISTTSPLALFKGLARGRGGAAADLARFIYPPAGISSLITYLEARLAEAGVRAECGTALGLAGAGARAGAAPILFAGDLADLVPDAPLEHRGLYLVYLAYPRARLGAPETYYCPDPRFWFGRVSELQNYAPDLRRPGETVLCVEIPEGAWGSGRDFASGPPLEALLDQLVRAGIAPRGGGAARGPAALRAPRVPALPARLAAGLASRDAPRRRARRGPLRTAGALPALQPRSLRRDRGRRGGARRGRPQPGSVGAERRALPGRAGARLTPAPPDPPPKRR</sequence>
<evidence type="ECO:0000313" key="4">
    <source>
        <dbReference type="EMBL" id="MDC0676632.1"/>
    </source>
</evidence>
<feature type="transmembrane region" description="Helical" evidence="2">
    <location>
        <begin position="12"/>
        <end position="31"/>
    </location>
</feature>
<dbReference type="EMBL" id="JAQNDK010000001">
    <property type="protein sequence ID" value="MDC0676632.1"/>
    <property type="molecule type" value="Genomic_DNA"/>
</dbReference>
<keyword evidence="2" id="KW-1133">Transmembrane helix</keyword>
<dbReference type="InterPro" id="IPR036188">
    <property type="entry name" value="FAD/NAD-bd_sf"/>
</dbReference>
<reference evidence="4 5" key="1">
    <citation type="submission" date="2023-01" db="EMBL/GenBank/DDBJ databases">
        <title>Minimal conservation of predation-associated metabolite biosynthetic gene clusters underscores biosynthetic potential of Myxococcota including descriptions for ten novel species: Archangium lansinium sp. nov., Myxococcus landrumus sp. nov., Nannocystis bai.</title>
        <authorList>
            <person name="Ahearne A."/>
            <person name="Stevens C."/>
            <person name="Dowd S."/>
        </authorList>
    </citation>
    <scope>NUCLEOTIDE SEQUENCE [LARGE SCALE GENOMIC DNA]</scope>
    <source>
        <strain evidence="4 5">WIWO2</strain>
    </source>
</reference>
<dbReference type="PANTHER" id="PTHR21197">
    <property type="entry name" value="UDP-GALACTOPYRANOSE MUTASE"/>
    <property type="match status" value="1"/>
</dbReference>
<evidence type="ECO:0000256" key="2">
    <source>
        <dbReference type="SAM" id="Phobius"/>
    </source>
</evidence>
<evidence type="ECO:0000256" key="1">
    <source>
        <dbReference type="SAM" id="MobiDB-lite"/>
    </source>
</evidence>